<reference evidence="1 2" key="1">
    <citation type="submission" date="2017-07" db="EMBL/GenBank/DDBJ databases">
        <title>Whole genome sequence of Azospirillum brasilense 2A1, a potential biofertilizer strain.</title>
        <authorList>
            <person name="Fontana C.A."/>
            <person name="Toffoli L.M."/>
            <person name="Salazar S.M."/>
            <person name="Puglisi E."/>
            <person name="Pedraza R."/>
            <person name="Bassi D."/>
            <person name="Cocconcelli P.S."/>
        </authorList>
    </citation>
    <scope>NUCLEOTIDE SEQUENCE [LARGE SCALE GENOMIC DNA]</scope>
    <source>
        <strain evidence="1 2">2A1</strain>
        <plasmid evidence="1">unnamed</plasmid>
    </source>
</reference>
<evidence type="ECO:0000313" key="1">
    <source>
        <dbReference type="EMBL" id="OYD80115.1"/>
    </source>
</evidence>
<proteinExistence type="predicted"/>
<dbReference type="Pfam" id="PF09956">
    <property type="entry name" value="Phage_cement_2"/>
    <property type="match status" value="1"/>
</dbReference>
<geneLocation type="plasmid" evidence="1">
    <name>unnamed</name>
</geneLocation>
<comment type="caution">
    <text evidence="1">The sequence shown here is derived from an EMBL/GenBank/DDBJ whole genome shotgun (WGS) entry which is preliminary data.</text>
</comment>
<evidence type="ECO:0000313" key="2">
    <source>
        <dbReference type="Proteomes" id="UP000215367"/>
    </source>
</evidence>
<dbReference type="AlphaFoldDB" id="A0A235H4I6"/>
<dbReference type="EMBL" id="NOWT01000075">
    <property type="protein sequence ID" value="OYD80115.1"/>
    <property type="molecule type" value="Genomic_DNA"/>
</dbReference>
<dbReference type="RefSeq" id="WP_094307529.1">
    <property type="nucleotide sequence ID" value="NZ_NOWT01000075.1"/>
</dbReference>
<name>A0A235H4I6_AZOBR</name>
<keyword evidence="1" id="KW-0614">Plasmid</keyword>
<sequence>MKNYIQAGHSLPVPAPYVVASGAGVLVGSLFGIAAAPAEAGETVQLATVGVFEIAKVSSEAWSLGDLVYWDDAAKAATKTAAGNKCIGVVVASAGGSSATGRVRLNGAFTA</sequence>
<dbReference type="InterPro" id="IPR011231">
    <property type="entry name" value="Phage_VT1-Sakai_H0018"/>
</dbReference>
<evidence type="ECO:0008006" key="3">
    <source>
        <dbReference type="Google" id="ProtNLM"/>
    </source>
</evidence>
<dbReference type="Proteomes" id="UP000215367">
    <property type="component" value="Unassembled WGS sequence"/>
</dbReference>
<accession>A0A235H4I6</accession>
<gene>
    <name evidence="1" type="ORF">CHT98_32905</name>
</gene>
<organism evidence="1 2">
    <name type="scientific">Azospirillum brasilense</name>
    <dbReference type="NCBI Taxonomy" id="192"/>
    <lineage>
        <taxon>Bacteria</taxon>
        <taxon>Pseudomonadati</taxon>
        <taxon>Pseudomonadota</taxon>
        <taxon>Alphaproteobacteria</taxon>
        <taxon>Rhodospirillales</taxon>
        <taxon>Azospirillaceae</taxon>
        <taxon>Azospirillum</taxon>
    </lineage>
</organism>
<protein>
    <recommendedName>
        <fullName evidence="3">DUF2190 family protein</fullName>
    </recommendedName>
</protein>
<dbReference type="PIRSF" id="PIRSF030771">
    <property type="entry name" value="UCP030771"/>
    <property type="match status" value="1"/>
</dbReference>